<keyword evidence="3" id="KW-1185">Reference proteome</keyword>
<dbReference type="PANTHER" id="PTHR30189">
    <property type="entry name" value="LPS-ASSEMBLY PROTEIN"/>
    <property type="match status" value="1"/>
</dbReference>
<evidence type="ECO:0000313" key="2">
    <source>
        <dbReference type="EMBL" id="ARN74306.1"/>
    </source>
</evidence>
<dbReference type="GO" id="GO:0009279">
    <property type="term" value="C:cell outer membrane"/>
    <property type="evidence" value="ECO:0007669"/>
    <property type="project" value="TreeGrafter"/>
</dbReference>
<sequence length="327" mass="38164">MRNVSYELEAFDSDDDTPSATTPLATLDMGLVFERQTRFGDSNWLQTLEPRLYYFYSDYEEQNNNPDFDTKALKFSYSQLFRDTRFTGHDRLDDANQVSVGVTSRFINDGEGREVLTMSVGQIFYFDDRRVQLNARDDDEIVSNSQIATDIQYQPTDRLWLTNTLLWDSRQDYLQEGGIGMQYQASNKSLYNLGYRFNREAASNLGFGRRDVSQADASMVLPISERWTTFARYRYDVEENRSIDDVFGLQYEDCCWMVRLLYQRSFQDEFVEVIEDDTLMPDELTSNIVVERDYAFILEFELKGLGSLGNKAQKLLEENILGYEDLD</sequence>
<dbReference type="InterPro" id="IPR050218">
    <property type="entry name" value="LptD"/>
</dbReference>
<accession>A0A1X9N9G7</accession>
<dbReference type="GO" id="GO:0061024">
    <property type="term" value="P:membrane organization"/>
    <property type="evidence" value="ECO:0007669"/>
    <property type="project" value="InterPro"/>
</dbReference>
<reference evidence="2 3" key="1">
    <citation type="submission" date="2016-11" db="EMBL/GenBank/DDBJ databases">
        <title>Trade-off between light-utilization and light-protection in marine flavobacteria.</title>
        <authorList>
            <person name="Kumagai Y."/>
        </authorList>
    </citation>
    <scope>NUCLEOTIDE SEQUENCE [LARGE SCALE GENOMIC DNA]</scope>
    <source>
        <strain evidence="2 3">NBRC 107125</strain>
    </source>
</reference>
<proteinExistence type="predicted"/>
<dbReference type="GO" id="GO:1990351">
    <property type="term" value="C:transporter complex"/>
    <property type="evidence" value="ECO:0007669"/>
    <property type="project" value="TreeGrafter"/>
</dbReference>
<organism evidence="2 3">
    <name type="scientific">Oceanicoccus sagamiensis</name>
    <dbReference type="NCBI Taxonomy" id="716816"/>
    <lineage>
        <taxon>Bacteria</taxon>
        <taxon>Pseudomonadati</taxon>
        <taxon>Pseudomonadota</taxon>
        <taxon>Gammaproteobacteria</taxon>
        <taxon>Cellvibrionales</taxon>
        <taxon>Spongiibacteraceae</taxon>
        <taxon>Oceanicoccus</taxon>
    </lineage>
</organism>
<name>A0A1X9N9G7_9GAMM</name>
<dbReference type="EMBL" id="CP019343">
    <property type="protein sequence ID" value="ARN74306.1"/>
    <property type="molecule type" value="Genomic_DNA"/>
</dbReference>
<evidence type="ECO:0000313" key="3">
    <source>
        <dbReference type="Proteomes" id="UP000193450"/>
    </source>
</evidence>
<feature type="domain" description="LptD C-terminal" evidence="1">
    <location>
        <begin position="13"/>
        <end position="227"/>
    </location>
</feature>
<evidence type="ECO:0000259" key="1">
    <source>
        <dbReference type="Pfam" id="PF04453"/>
    </source>
</evidence>
<gene>
    <name evidence="2" type="ORF">BST96_09325</name>
</gene>
<dbReference type="STRING" id="716816.BST96_09325"/>
<protein>
    <recommendedName>
        <fullName evidence="1">LptD C-terminal domain-containing protein</fullName>
    </recommendedName>
</protein>
<dbReference type="PANTHER" id="PTHR30189:SF1">
    <property type="entry name" value="LPS-ASSEMBLY PROTEIN LPTD"/>
    <property type="match status" value="1"/>
</dbReference>
<dbReference type="KEGG" id="osg:BST96_09325"/>
<dbReference type="InterPro" id="IPR007543">
    <property type="entry name" value="LptD_C"/>
</dbReference>
<dbReference type="Pfam" id="PF04453">
    <property type="entry name" value="LptD"/>
    <property type="match status" value="1"/>
</dbReference>
<dbReference type="Proteomes" id="UP000193450">
    <property type="component" value="Chromosome"/>
</dbReference>
<dbReference type="AlphaFoldDB" id="A0A1X9N9G7"/>